<organism evidence="1 2">
    <name type="scientific">Nepenthes gracilis</name>
    <name type="common">Slender pitcher plant</name>
    <dbReference type="NCBI Taxonomy" id="150966"/>
    <lineage>
        <taxon>Eukaryota</taxon>
        <taxon>Viridiplantae</taxon>
        <taxon>Streptophyta</taxon>
        <taxon>Embryophyta</taxon>
        <taxon>Tracheophyta</taxon>
        <taxon>Spermatophyta</taxon>
        <taxon>Magnoliopsida</taxon>
        <taxon>eudicotyledons</taxon>
        <taxon>Gunneridae</taxon>
        <taxon>Pentapetalae</taxon>
        <taxon>Caryophyllales</taxon>
        <taxon>Nepenthaceae</taxon>
        <taxon>Nepenthes</taxon>
    </lineage>
</organism>
<protein>
    <submittedName>
        <fullName evidence="1">Uncharacterized protein</fullName>
    </submittedName>
</protein>
<dbReference type="EMBL" id="BSYO01000015">
    <property type="protein sequence ID" value="GMH15882.1"/>
    <property type="molecule type" value="Genomic_DNA"/>
</dbReference>
<accession>A0AAD3XSE9</accession>
<gene>
    <name evidence="1" type="ORF">Nepgr_017723</name>
</gene>
<keyword evidence="2" id="KW-1185">Reference proteome</keyword>
<dbReference type="AlphaFoldDB" id="A0AAD3XSE9"/>
<comment type="caution">
    <text evidence="1">The sequence shown here is derived from an EMBL/GenBank/DDBJ whole genome shotgun (WGS) entry which is preliminary data.</text>
</comment>
<proteinExistence type="predicted"/>
<evidence type="ECO:0000313" key="2">
    <source>
        <dbReference type="Proteomes" id="UP001279734"/>
    </source>
</evidence>
<sequence length="208" mass="23248">MEGHLCGWTCRYVTDIYEGFAILFFGGPMPVVNFKNGELFRGFTTTPTVRVSLLEILEILLEIGTSQPACEEALFGASYHGRVGFVELLMGFDLIHPHVLMHALVTTYDIVVRLGAWSWDIVLGEEFQVGAGFAKQHVTSWCTIKYFEARGTILCMLLEHQSPNTPHHENTNIHHVIPYANTGALTVLLRCGVDLESPITTNPFKQLL</sequence>
<reference evidence="1" key="1">
    <citation type="submission" date="2023-05" db="EMBL/GenBank/DDBJ databases">
        <title>Nepenthes gracilis genome sequencing.</title>
        <authorList>
            <person name="Fukushima K."/>
        </authorList>
    </citation>
    <scope>NUCLEOTIDE SEQUENCE</scope>
    <source>
        <strain evidence="1">SING2019-196</strain>
    </source>
</reference>
<dbReference type="Proteomes" id="UP001279734">
    <property type="component" value="Unassembled WGS sequence"/>
</dbReference>
<name>A0AAD3XSE9_NEPGR</name>
<evidence type="ECO:0000313" key="1">
    <source>
        <dbReference type="EMBL" id="GMH15882.1"/>
    </source>
</evidence>